<dbReference type="RefSeq" id="WP_242019087.1">
    <property type="nucleotide sequence ID" value="NZ_JAMPKK010000020.1"/>
</dbReference>
<feature type="compositionally biased region" description="Polar residues" evidence="2">
    <location>
        <begin position="48"/>
        <end position="57"/>
    </location>
</feature>
<protein>
    <submittedName>
        <fullName evidence="5">Peptidoglycan DD-metalloendopeptidase family protein</fullName>
    </submittedName>
</protein>
<feature type="region of interest" description="Disordered" evidence="2">
    <location>
        <begin position="355"/>
        <end position="390"/>
    </location>
</feature>
<feature type="region of interest" description="Disordered" evidence="2">
    <location>
        <begin position="206"/>
        <end position="307"/>
    </location>
</feature>
<feature type="compositionally biased region" description="Polar residues" evidence="2">
    <location>
        <begin position="219"/>
        <end position="229"/>
    </location>
</feature>
<feature type="transmembrane region" description="Helical" evidence="3">
    <location>
        <begin position="20"/>
        <end position="41"/>
    </location>
</feature>
<feature type="compositionally biased region" description="Polar residues" evidence="2">
    <location>
        <begin position="259"/>
        <end position="269"/>
    </location>
</feature>
<evidence type="ECO:0000256" key="3">
    <source>
        <dbReference type="SAM" id="Phobius"/>
    </source>
</evidence>
<dbReference type="EMBL" id="JAMPKK010000020">
    <property type="protein sequence ID" value="MEP0865045.1"/>
    <property type="molecule type" value="Genomic_DNA"/>
</dbReference>
<feature type="compositionally biased region" description="Low complexity" evidence="2">
    <location>
        <begin position="241"/>
        <end position="250"/>
    </location>
</feature>
<feature type="compositionally biased region" description="Basic residues" evidence="2">
    <location>
        <begin position="119"/>
        <end position="145"/>
    </location>
</feature>
<keyword evidence="3" id="KW-0812">Transmembrane</keyword>
<keyword evidence="3" id="KW-1133">Transmembrane helix</keyword>
<dbReference type="InterPro" id="IPR016047">
    <property type="entry name" value="M23ase_b-sheet_dom"/>
</dbReference>
<dbReference type="PANTHER" id="PTHR21666:SF289">
    <property type="entry name" value="L-ALA--D-GLU ENDOPEPTIDASE"/>
    <property type="match status" value="1"/>
</dbReference>
<evidence type="ECO:0000256" key="1">
    <source>
        <dbReference type="ARBA" id="ARBA00022729"/>
    </source>
</evidence>
<gene>
    <name evidence="5" type="ORF">NDI37_11255</name>
</gene>
<keyword evidence="6" id="KW-1185">Reference proteome</keyword>
<feature type="region of interest" description="Disordered" evidence="2">
    <location>
        <begin position="48"/>
        <end position="193"/>
    </location>
</feature>
<reference evidence="5 6" key="1">
    <citation type="submission" date="2022-04" db="EMBL/GenBank/DDBJ databases">
        <title>Positive selection, recombination, and allopatry shape intraspecific diversity of widespread and dominant cyanobacteria.</title>
        <authorList>
            <person name="Wei J."/>
            <person name="Shu W."/>
            <person name="Hu C."/>
        </authorList>
    </citation>
    <scope>NUCLEOTIDE SEQUENCE [LARGE SCALE GENOMIC DNA]</scope>
    <source>
        <strain evidence="5 6">GB2-A5</strain>
    </source>
</reference>
<evidence type="ECO:0000256" key="2">
    <source>
        <dbReference type="SAM" id="MobiDB-lite"/>
    </source>
</evidence>
<keyword evidence="1" id="KW-0732">Signal</keyword>
<keyword evidence="3" id="KW-0472">Membrane</keyword>
<name>A0ABV0JNM3_9CYAN</name>
<organism evidence="5 6">
    <name type="scientific">Funiculus sociatus GB2-A5</name>
    <dbReference type="NCBI Taxonomy" id="2933946"/>
    <lineage>
        <taxon>Bacteria</taxon>
        <taxon>Bacillati</taxon>
        <taxon>Cyanobacteriota</taxon>
        <taxon>Cyanophyceae</taxon>
        <taxon>Coleofasciculales</taxon>
        <taxon>Coleofasciculaceae</taxon>
        <taxon>Funiculus</taxon>
    </lineage>
</organism>
<feature type="domain" description="M23ase beta-sheet core" evidence="4">
    <location>
        <begin position="453"/>
        <end position="541"/>
    </location>
</feature>
<dbReference type="SUPFAM" id="SSF51261">
    <property type="entry name" value="Duplicated hybrid motif"/>
    <property type="match status" value="1"/>
</dbReference>
<dbReference type="Pfam" id="PF01551">
    <property type="entry name" value="Peptidase_M23"/>
    <property type="match status" value="1"/>
</dbReference>
<sequence length="605" mass="65682">MQERNHPSCTLFGLFCRRKVLMQGLSWIGGIGVISSGWVVAQTDPSIDNIGSSTTQEAPPVVRFESNSPRPPAPPAARRRSIAQPERAFVPRRRSAPTASEPSVVRRRSTPTASEPSVVRRRSTPKPVASRRRRSTPKPIASRRRYSPELEQASAAFRRRYSPAAEPTVARRRRSAPAVESTAVSREPELSAPNLLEPNAISYVKPPKLAPSKPGETEIASSDYNNNYIDPTDYSLGATSGGEEPSGSYEEPPEVVLSERSTGCQSVLQSGEGVSGGLCGSGRVASRRRDRVTANLASSPRSRRTYGNEVRQAIRARESGNRAEVTEAIRAVGYSNRSGLRRSRLASRLERNSRRGTLLASAGPVQIGPIRDRSNRTRYRRDRTSSSAPAIASNFQSEREYTPQNVPSYKPLIPTIFRGLSNGNTSLIFPLAVPAPITSLFGWRVHPISGSRRFHAGTDLGAPMGTPVLAAYAGRVAIADWMGGYGQAIVLQHNETQETLYAHLSEILVQPGQVIEQGTVIGRVGSTGNSTGPHLHFEVRQLTESGWMAMNSGAQLEYGLAQLIKALQVAQAPPQTTPQTTPQTIPQTIPQTTPQTIPQTMQPDS</sequence>
<dbReference type="InterPro" id="IPR050570">
    <property type="entry name" value="Cell_wall_metabolism_enzyme"/>
</dbReference>
<feature type="region of interest" description="Disordered" evidence="2">
    <location>
        <begin position="573"/>
        <end position="605"/>
    </location>
</feature>
<dbReference type="InterPro" id="IPR011055">
    <property type="entry name" value="Dup_hybrid_motif"/>
</dbReference>
<accession>A0ABV0JNM3</accession>
<dbReference type="Proteomes" id="UP001442494">
    <property type="component" value="Unassembled WGS sequence"/>
</dbReference>
<dbReference type="PANTHER" id="PTHR21666">
    <property type="entry name" value="PEPTIDASE-RELATED"/>
    <property type="match status" value="1"/>
</dbReference>
<evidence type="ECO:0000313" key="5">
    <source>
        <dbReference type="EMBL" id="MEP0865045.1"/>
    </source>
</evidence>
<dbReference type="CDD" id="cd12797">
    <property type="entry name" value="M23_peptidase"/>
    <property type="match status" value="1"/>
</dbReference>
<dbReference type="Gene3D" id="2.70.70.10">
    <property type="entry name" value="Glucose Permease (Domain IIA)"/>
    <property type="match status" value="1"/>
</dbReference>
<evidence type="ECO:0000313" key="6">
    <source>
        <dbReference type="Proteomes" id="UP001442494"/>
    </source>
</evidence>
<evidence type="ECO:0000259" key="4">
    <source>
        <dbReference type="Pfam" id="PF01551"/>
    </source>
</evidence>
<comment type="caution">
    <text evidence="5">The sequence shown here is derived from an EMBL/GenBank/DDBJ whole genome shotgun (WGS) entry which is preliminary data.</text>
</comment>
<proteinExistence type="predicted"/>